<feature type="signal peptide" evidence="8">
    <location>
        <begin position="1"/>
        <end position="21"/>
    </location>
</feature>
<dbReference type="EMBL" id="MU004190">
    <property type="protein sequence ID" value="KAF2494502.1"/>
    <property type="molecule type" value="Genomic_DNA"/>
</dbReference>
<keyword evidence="4 8" id="KW-0732">Signal</keyword>
<reference evidence="10" key="1">
    <citation type="journal article" date="2020" name="Stud. Mycol.">
        <title>101 Dothideomycetes genomes: a test case for predicting lifestyles and emergence of pathogens.</title>
        <authorList>
            <person name="Haridas S."/>
            <person name="Albert R."/>
            <person name="Binder M."/>
            <person name="Bloem J."/>
            <person name="Labutti K."/>
            <person name="Salamov A."/>
            <person name="Andreopoulos B."/>
            <person name="Baker S."/>
            <person name="Barry K."/>
            <person name="Bills G."/>
            <person name="Bluhm B."/>
            <person name="Cannon C."/>
            <person name="Castanera R."/>
            <person name="Culley D."/>
            <person name="Daum C."/>
            <person name="Ezra D."/>
            <person name="Gonzalez J."/>
            <person name="Henrissat B."/>
            <person name="Kuo A."/>
            <person name="Liang C."/>
            <person name="Lipzen A."/>
            <person name="Lutzoni F."/>
            <person name="Magnuson J."/>
            <person name="Mondo S."/>
            <person name="Nolan M."/>
            <person name="Ohm R."/>
            <person name="Pangilinan J."/>
            <person name="Park H.-J."/>
            <person name="Ramirez L."/>
            <person name="Alfaro M."/>
            <person name="Sun H."/>
            <person name="Tritt A."/>
            <person name="Yoshinaga Y."/>
            <person name="Zwiers L.-H."/>
            <person name="Turgeon B."/>
            <person name="Goodwin S."/>
            <person name="Spatafora J."/>
            <person name="Crous P."/>
            <person name="Grigoriev I."/>
        </authorList>
    </citation>
    <scope>NUCLEOTIDE SEQUENCE</scope>
    <source>
        <strain evidence="10">CBS 269.34</strain>
    </source>
</reference>
<protein>
    <recommendedName>
        <fullName evidence="9">Copper acquisition factor BIM1-like domain-containing protein</fullName>
    </recommendedName>
</protein>
<feature type="domain" description="Copper acquisition factor BIM1-like" evidence="9">
    <location>
        <begin position="20"/>
        <end position="176"/>
    </location>
</feature>
<dbReference type="OrthoDB" id="5333578at2759"/>
<accession>A0A6A6QQQ5</accession>
<evidence type="ECO:0000256" key="7">
    <source>
        <dbReference type="ARBA" id="ARBA00023288"/>
    </source>
</evidence>
<proteinExistence type="predicted"/>
<keyword evidence="5" id="KW-0472">Membrane</keyword>
<dbReference type="Pfam" id="PF20238">
    <property type="entry name" value="BIM1-like_dom"/>
    <property type="match status" value="1"/>
</dbReference>
<dbReference type="InterPro" id="IPR046936">
    <property type="entry name" value="BIM1-like"/>
</dbReference>
<name>A0A6A6QQQ5_9PEZI</name>
<evidence type="ECO:0000256" key="2">
    <source>
        <dbReference type="ARBA" id="ARBA00022475"/>
    </source>
</evidence>
<evidence type="ECO:0000256" key="4">
    <source>
        <dbReference type="ARBA" id="ARBA00022729"/>
    </source>
</evidence>
<evidence type="ECO:0000256" key="6">
    <source>
        <dbReference type="ARBA" id="ARBA00023180"/>
    </source>
</evidence>
<dbReference type="PANTHER" id="PTHR34992:SF2">
    <property type="entry name" value="COPPER ACQUISITION FACTOR BIM1-LIKE DOMAIN-CONTAINING PROTEIN"/>
    <property type="match status" value="1"/>
</dbReference>
<dbReference type="AlphaFoldDB" id="A0A6A6QQQ5"/>
<dbReference type="InterPro" id="IPR046530">
    <property type="entry name" value="BIM1-like_dom"/>
</dbReference>
<feature type="chain" id="PRO_5025663924" description="Copper acquisition factor BIM1-like domain-containing protein" evidence="8">
    <location>
        <begin position="22"/>
        <end position="233"/>
    </location>
</feature>
<evidence type="ECO:0000313" key="11">
    <source>
        <dbReference type="Proteomes" id="UP000799750"/>
    </source>
</evidence>
<keyword evidence="3" id="KW-0336">GPI-anchor</keyword>
<evidence type="ECO:0000256" key="5">
    <source>
        <dbReference type="ARBA" id="ARBA00023136"/>
    </source>
</evidence>
<organism evidence="10 11">
    <name type="scientific">Lophium mytilinum</name>
    <dbReference type="NCBI Taxonomy" id="390894"/>
    <lineage>
        <taxon>Eukaryota</taxon>
        <taxon>Fungi</taxon>
        <taxon>Dikarya</taxon>
        <taxon>Ascomycota</taxon>
        <taxon>Pezizomycotina</taxon>
        <taxon>Dothideomycetes</taxon>
        <taxon>Pleosporomycetidae</taxon>
        <taxon>Mytilinidiales</taxon>
        <taxon>Mytilinidiaceae</taxon>
        <taxon>Lophium</taxon>
    </lineage>
</organism>
<dbReference type="Proteomes" id="UP000799750">
    <property type="component" value="Unassembled WGS sequence"/>
</dbReference>
<evidence type="ECO:0000259" key="9">
    <source>
        <dbReference type="Pfam" id="PF20238"/>
    </source>
</evidence>
<dbReference type="PANTHER" id="PTHR34992">
    <property type="entry name" value="HYPHAL ANASTAMOSIS-7 PROTEIN"/>
    <property type="match status" value="1"/>
</dbReference>
<evidence type="ECO:0000256" key="1">
    <source>
        <dbReference type="ARBA" id="ARBA00004609"/>
    </source>
</evidence>
<evidence type="ECO:0000313" key="10">
    <source>
        <dbReference type="EMBL" id="KAF2494502.1"/>
    </source>
</evidence>
<dbReference type="CDD" id="cd21176">
    <property type="entry name" value="LPMO_auxiliary-like"/>
    <property type="match status" value="1"/>
</dbReference>
<keyword evidence="6" id="KW-0325">Glycoprotein</keyword>
<evidence type="ECO:0000256" key="3">
    <source>
        <dbReference type="ARBA" id="ARBA00022622"/>
    </source>
</evidence>
<dbReference type="GO" id="GO:0098552">
    <property type="term" value="C:side of membrane"/>
    <property type="evidence" value="ECO:0007669"/>
    <property type="project" value="UniProtKB-KW"/>
</dbReference>
<evidence type="ECO:0000256" key="8">
    <source>
        <dbReference type="SAM" id="SignalP"/>
    </source>
</evidence>
<keyword evidence="11" id="KW-1185">Reference proteome</keyword>
<dbReference type="GO" id="GO:0005886">
    <property type="term" value="C:plasma membrane"/>
    <property type="evidence" value="ECO:0007669"/>
    <property type="project" value="UniProtKB-SubCell"/>
</dbReference>
<gene>
    <name evidence="10" type="ORF">BU16DRAFT_618576</name>
</gene>
<keyword evidence="2" id="KW-1003">Cell membrane</keyword>
<sequence>MYFSMSTALCLLSTIIPLASAHFTVEYPYWRGSSFAPTASQWIFPCANVSETTDINNRTAWSPEGGSLRLHAGHHRALTYVNLGIGTNVSAFNISLVDHFNQTGNGTFCLKETGKANLAAGLAAAGLNASSAEGIEATLQVIQISTTGAALYNCADIKFSATAALLADDQCTNTTGVGGVGILNADATATQGPSGTTTGGEAATSTGAAASLAYSGAGGVVAAAVLGAGMLIL</sequence>
<keyword evidence="7" id="KW-0449">Lipoprotein</keyword>
<comment type="subcellular location">
    <subcellularLocation>
        <location evidence="1">Cell membrane</location>
        <topology evidence="1">Lipid-anchor</topology>
        <topology evidence="1">GPI-anchor</topology>
    </subcellularLocation>
</comment>